<evidence type="ECO:0000259" key="9">
    <source>
        <dbReference type="Pfam" id="PF00884"/>
    </source>
</evidence>
<evidence type="ECO:0000256" key="7">
    <source>
        <dbReference type="SAM" id="MobiDB-lite"/>
    </source>
</evidence>
<evidence type="ECO:0000256" key="3">
    <source>
        <dbReference type="ARBA" id="ARBA00022475"/>
    </source>
</evidence>
<evidence type="ECO:0000256" key="6">
    <source>
        <dbReference type="ARBA" id="ARBA00023136"/>
    </source>
</evidence>
<evidence type="ECO:0000256" key="2">
    <source>
        <dbReference type="ARBA" id="ARBA00004936"/>
    </source>
</evidence>
<feature type="compositionally biased region" description="Polar residues" evidence="7">
    <location>
        <begin position="25"/>
        <end position="39"/>
    </location>
</feature>
<gene>
    <name evidence="10" type="ORF">HMPREF0620_0104</name>
</gene>
<dbReference type="Gene3D" id="3.40.720.10">
    <property type="entry name" value="Alkaline Phosphatase, subunit A"/>
    <property type="match status" value="1"/>
</dbReference>
<comment type="subcellular location">
    <subcellularLocation>
        <location evidence="1">Cell membrane</location>
        <topology evidence="1">Multi-pass membrane protein</topology>
    </subcellularLocation>
</comment>
<feature type="transmembrane region" description="Helical" evidence="8">
    <location>
        <begin position="159"/>
        <end position="192"/>
    </location>
</feature>
<comment type="pathway">
    <text evidence="2">Cell wall biogenesis; lipoteichoic acid biosynthesis.</text>
</comment>
<dbReference type="HOGENOM" id="CLU_014385_0_0_11"/>
<organism evidence="10 11">
    <name type="scientific">Parascardovia denticolens DSM 10105 = JCM 12538</name>
    <dbReference type="NCBI Taxonomy" id="864564"/>
    <lineage>
        <taxon>Bacteria</taxon>
        <taxon>Bacillati</taxon>
        <taxon>Actinomycetota</taxon>
        <taxon>Actinomycetes</taxon>
        <taxon>Bifidobacteriales</taxon>
        <taxon>Bifidobacteriaceae</taxon>
        <taxon>Parascardovia</taxon>
    </lineage>
</organism>
<keyword evidence="6 8" id="KW-0472">Membrane</keyword>
<keyword evidence="4 8" id="KW-0812">Transmembrane</keyword>
<feature type="region of interest" description="Disordered" evidence="7">
    <location>
        <begin position="1"/>
        <end position="39"/>
    </location>
</feature>
<dbReference type="GO" id="GO:0005886">
    <property type="term" value="C:plasma membrane"/>
    <property type="evidence" value="ECO:0007669"/>
    <property type="project" value="UniProtKB-SubCell"/>
</dbReference>
<dbReference type="CDD" id="cd16015">
    <property type="entry name" value="LTA_synthase"/>
    <property type="match status" value="1"/>
</dbReference>
<evidence type="ECO:0000256" key="8">
    <source>
        <dbReference type="SAM" id="Phobius"/>
    </source>
</evidence>
<evidence type="ECO:0000256" key="4">
    <source>
        <dbReference type="ARBA" id="ARBA00022692"/>
    </source>
</evidence>
<feature type="domain" description="Sulfatase N-terminal" evidence="9">
    <location>
        <begin position="371"/>
        <end position="679"/>
    </location>
</feature>
<dbReference type="PANTHER" id="PTHR47371:SF3">
    <property type="entry name" value="PHOSPHOGLYCEROL TRANSFERASE I"/>
    <property type="match status" value="1"/>
</dbReference>
<dbReference type="KEGG" id="pdo:PSDT_1471"/>
<feature type="compositionally biased region" description="Basic and acidic residues" evidence="7">
    <location>
        <begin position="1"/>
        <end position="24"/>
    </location>
</feature>
<dbReference type="PANTHER" id="PTHR47371">
    <property type="entry name" value="LIPOTEICHOIC ACID SYNTHASE"/>
    <property type="match status" value="1"/>
</dbReference>
<dbReference type="PATRIC" id="fig|864564.6.peg.1613"/>
<dbReference type="AlphaFoldDB" id="E6JZ05"/>
<protein>
    <submittedName>
        <fullName evidence="10">Arylsulfatase</fullName>
        <ecNumber evidence="10">3.1.6.-</ecNumber>
    </submittedName>
</protein>
<dbReference type="GO" id="GO:0016787">
    <property type="term" value="F:hydrolase activity"/>
    <property type="evidence" value="ECO:0007669"/>
    <property type="project" value="UniProtKB-KW"/>
</dbReference>
<keyword evidence="3" id="KW-1003">Cell membrane</keyword>
<dbReference type="Proteomes" id="UP000004946">
    <property type="component" value="Chromosome"/>
</dbReference>
<dbReference type="InterPro" id="IPR050448">
    <property type="entry name" value="OpgB/LTA_synthase_biosynth"/>
</dbReference>
<reference evidence="10 11" key="1">
    <citation type="submission" date="2010-12" db="EMBL/GenBank/DDBJ databases">
        <authorList>
            <person name="Muzny D."/>
            <person name="Qin X."/>
            <person name="Buhay C."/>
            <person name="Dugan-Rocha S."/>
            <person name="Ding Y."/>
            <person name="Chen G."/>
            <person name="Hawes A."/>
            <person name="Holder M."/>
            <person name="Jhangiani S."/>
            <person name="Johnson A."/>
            <person name="Khan Z."/>
            <person name="Li Z."/>
            <person name="Liu W."/>
            <person name="Liu X."/>
            <person name="Perez L."/>
            <person name="Shen H."/>
            <person name="Wang Q."/>
            <person name="Watt J."/>
            <person name="Xi L."/>
            <person name="Xin Y."/>
            <person name="Zhou J."/>
            <person name="Deng J."/>
            <person name="Jiang H."/>
            <person name="Liu Y."/>
            <person name="Qu J."/>
            <person name="Song X.-Z."/>
            <person name="Zhang L."/>
            <person name="Villasana D."/>
            <person name="Johnson A."/>
            <person name="Liu J."/>
            <person name="Liyanage D."/>
            <person name="Lorensuhewa L."/>
            <person name="Robinson T."/>
            <person name="Song A."/>
            <person name="Song B.-B."/>
            <person name="Dinh H."/>
            <person name="Thornton R."/>
            <person name="Coyle M."/>
            <person name="Francisco L."/>
            <person name="Jackson L."/>
            <person name="Javaid M."/>
            <person name="Korchina V."/>
            <person name="Kovar C."/>
            <person name="Mata R."/>
            <person name="Mathew T."/>
            <person name="Ngo R."/>
            <person name="Nguyen L."/>
            <person name="Nguyen N."/>
            <person name="Okwuonu G."/>
            <person name="Ongeri F."/>
            <person name="Pham C."/>
            <person name="Simmons D."/>
            <person name="Wilczek-Boney K."/>
            <person name="Hale W."/>
            <person name="Jakkamsetti A."/>
            <person name="Pham P."/>
            <person name="Ruth R."/>
            <person name="San Lucas F."/>
            <person name="Warren J."/>
            <person name="Zhang J."/>
            <person name="Zhao Z."/>
            <person name="Zhou C."/>
            <person name="Zhu D."/>
            <person name="Lee S."/>
            <person name="Bess C."/>
            <person name="Blankenburg K."/>
            <person name="Forbes L."/>
            <person name="Fu Q."/>
            <person name="Gubbala S."/>
            <person name="Hirani K."/>
            <person name="Jayaseelan J.C."/>
            <person name="Lara F."/>
            <person name="Munidasa M."/>
            <person name="Palculict T."/>
            <person name="Patil S."/>
            <person name="Pu L.-L."/>
            <person name="Saada N."/>
            <person name="Tang L."/>
            <person name="Weissenberger G."/>
            <person name="Zhu Y."/>
            <person name="Hemphill L."/>
            <person name="Shang Y."/>
            <person name="Youmans B."/>
            <person name="Ayvaz T."/>
            <person name="Ross M."/>
            <person name="Santibanez J."/>
            <person name="Aqrawi P."/>
            <person name="Gross S."/>
            <person name="Joshi V."/>
            <person name="Fowler G."/>
            <person name="Nazareth L."/>
            <person name="Reid J."/>
            <person name="Worley K."/>
            <person name="Petrosino J."/>
            <person name="Highlander S."/>
            <person name="Gibbs R."/>
        </authorList>
    </citation>
    <scope>NUCLEOTIDE SEQUENCE [LARGE SCALE GENOMIC DNA]</scope>
    <source>
        <strain evidence="10 11">DSM 10105</strain>
    </source>
</reference>
<accession>E6JZ05</accession>
<keyword evidence="11" id="KW-1185">Reference proteome</keyword>
<dbReference type="Pfam" id="PF00884">
    <property type="entry name" value="Sulfatase"/>
    <property type="match status" value="1"/>
</dbReference>
<dbReference type="RefSeq" id="WP_006290036.1">
    <property type="nucleotide sequence ID" value="NZ_AP012333.1"/>
</dbReference>
<dbReference type="EMBL" id="AEON01000001">
    <property type="protein sequence ID" value="EFT83099.1"/>
    <property type="molecule type" value="Genomic_DNA"/>
</dbReference>
<dbReference type="EC" id="3.1.6.-" evidence="10"/>
<evidence type="ECO:0000256" key="5">
    <source>
        <dbReference type="ARBA" id="ARBA00022989"/>
    </source>
</evidence>
<feature type="transmembrane region" description="Helical" evidence="8">
    <location>
        <begin position="234"/>
        <end position="252"/>
    </location>
</feature>
<dbReference type="SUPFAM" id="SSF53649">
    <property type="entry name" value="Alkaline phosphatase-like"/>
    <property type="match status" value="1"/>
</dbReference>
<keyword evidence="10" id="KW-0378">Hydrolase</keyword>
<dbReference type="InterPro" id="IPR000917">
    <property type="entry name" value="Sulfatase_N"/>
</dbReference>
<sequence length="767" mass="86269">MGIEDQEQKAKVESIEEQRTESEKSSQSQEYNAVNASGSSSPVRWWYKITDPRDSGLQKLVKRLKTKRHHSKHVEEKTASPAPCVIFSIFRLIVIVVVFCLLVSSSVRLLQWAINAYTTVDNIPAYSFQDLFSHDYRNSLLRQAGDPGGVEGRVFLNQILYGAIYLLFFAIFNHFWLATGLYSTLVIVFAAATRIKVALRDEQVLPSDLTIVGGNAGQVGSFVPPSYIPMIRTAILAIVSLWVICALLWWIFGSCRLVWWDANKKIWVPTRIIVAILPIIICVSFAQGFGNPGSWSWTFAQSKGDVPILYDAVPDGQQNGPLVSFLRYVSPKVMDKPQNYSQQTMESLAAKYKNIAKTINENRKAKLTDSTVIFVLSESYSDPTRVPGISLNEDPLPFVRQTKANTTSGLMLSSGYGGGTANLEFQELTGMSTSNFSASLTSPYQQLVPRMAWAPSFNQIWNSEYAKESGVASQAVHPNWGSMYMRNSDFKKFKFKHFYTAHGPEYIKHQDKIDRNPYTSDASAYQEVLDLLNNKITYKHPQFIQLTTMQNHMGFENWYDNNQFQASSTTGQQLSDAEKTHIQTYAKGVNHTDQAVKDFLESLDKLDKPITIVWYGDHLPGIYDNEIKDAKNNLLMHETDYFIWSNASSRNAGIGLANSQNQYTSPNYFAAQAAEHMGAKVSPYLAFLTQMHHAIPAMEPAIYASTDWSSISAQDPATFLDSDGNRISSSKLSKEQKDLLADYKLIQYDITAGKHYLKDSDFMALPR</sequence>
<name>E6JZ05_PARDN</name>
<evidence type="ECO:0000313" key="10">
    <source>
        <dbReference type="EMBL" id="EFT83099.1"/>
    </source>
</evidence>
<dbReference type="eggNOG" id="COG1368">
    <property type="taxonomic scope" value="Bacteria"/>
</dbReference>
<comment type="caution">
    <text evidence="10">The sequence shown here is derived from an EMBL/GenBank/DDBJ whole genome shotgun (WGS) entry which is preliminary data.</text>
</comment>
<feature type="transmembrane region" description="Helical" evidence="8">
    <location>
        <begin position="272"/>
        <end position="290"/>
    </location>
</feature>
<proteinExistence type="predicted"/>
<evidence type="ECO:0000313" key="11">
    <source>
        <dbReference type="Proteomes" id="UP000004946"/>
    </source>
</evidence>
<evidence type="ECO:0000256" key="1">
    <source>
        <dbReference type="ARBA" id="ARBA00004651"/>
    </source>
</evidence>
<feature type="transmembrane region" description="Helical" evidence="8">
    <location>
        <begin position="82"/>
        <end position="104"/>
    </location>
</feature>
<keyword evidence="5 8" id="KW-1133">Transmembrane helix</keyword>
<dbReference type="InterPro" id="IPR017850">
    <property type="entry name" value="Alkaline_phosphatase_core_sf"/>
</dbReference>